<evidence type="ECO:0000313" key="2">
    <source>
        <dbReference type="EMBL" id="MCL6268341.1"/>
    </source>
</evidence>
<reference evidence="2 3" key="1">
    <citation type="submission" date="2022-05" db="EMBL/GenBank/DDBJ databases">
        <authorList>
            <person name="Park J.-S."/>
        </authorList>
    </citation>
    <scope>NUCLEOTIDE SEQUENCE [LARGE SCALE GENOMIC DNA]</scope>
    <source>
        <strain evidence="2 3">2012CJ34-2</strain>
    </source>
</reference>
<comment type="caution">
    <text evidence="2">The sequence shown here is derived from an EMBL/GenBank/DDBJ whole genome shotgun (WGS) entry which is preliminary data.</text>
</comment>
<name>A0ABT0PAT4_9GAMM</name>
<evidence type="ECO:0000313" key="3">
    <source>
        <dbReference type="Proteomes" id="UP001203338"/>
    </source>
</evidence>
<proteinExistence type="predicted"/>
<keyword evidence="3" id="KW-1185">Reference proteome</keyword>
<dbReference type="Gene3D" id="3.90.960.10">
    <property type="entry name" value="YbaK/aminoacyl-tRNA synthetase-associated domain"/>
    <property type="match status" value="1"/>
</dbReference>
<dbReference type="Pfam" id="PF04073">
    <property type="entry name" value="tRNA_edit"/>
    <property type="match status" value="1"/>
</dbReference>
<dbReference type="RefSeq" id="WP_249697171.1">
    <property type="nucleotide sequence ID" value="NZ_JAMFLX010000001.1"/>
</dbReference>
<dbReference type="InterPro" id="IPR036754">
    <property type="entry name" value="YbaK/aa-tRNA-synt-asso_dom_sf"/>
</dbReference>
<dbReference type="Proteomes" id="UP001203338">
    <property type="component" value="Unassembled WGS sequence"/>
</dbReference>
<dbReference type="EMBL" id="JAMFLX010000001">
    <property type="protein sequence ID" value="MCL6268341.1"/>
    <property type="molecule type" value="Genomic_DNA"/>
</dbReference>
<dbReference type="SUPFAM" id="SSF55826">
    <property type="entry name" value="YbaK/ProRS associated domain"/>
    <property type="match status" value="1"/>
</dbReference>
<gene>
    <name evidence="2" type="ORF">M3P05_00060</name>
</gene>
<protein>
    <recommendedName>
        <fullName evidence="1">YbaK/aminoacyl-tRNA synthetase-associated domain-containing protein</fullName>
    </recommendedName>
</protein>
<dbReference type="InterPro" id="IPR007214">
    <property type="entry name" value="YbaK/aa-tRNA-synth-assoc-dom"/>
</dbReference>
<feature type="domain" description="YbaK/aminoacyl-tRNA synthetase-associated" evidence="1">
    <location>
        <begin position="31"/>
        <end position="89"/>
    </location>
</feature>
<sequence>MTPAVLATKKAKIPLTVHEYEYKSSCTNFGEEAAEALGLNLEQVFKTLLVSLNDDPRKLAVAIAPVAGKLDLKACAKALKAKKAEMAEQALRAFA</sequence>
<accession>A0ABT0PAT4</accession>
<evidence type="ECO:0000259" key="1">
    <source>
        <dbReference type="Pfam" id="PF04073"/>
    </source>
</evidence>
<organism evidence="2 3">
    <name type="scientific">Parendozoicomonas callyspongiae</name>
    <dbReference type="NCBI Taxonomy" id="2942213"/>
    <lineage>
        <taxon>Bacteria</taxon>
        <taxon>Pseudomonadati</taxon>
        <taxon>Pseudomonadota</taxon>
        <taxon>Gammaproteobacteria</taxon>
        <taxon>Oceanospirillales</taxon>
        <taxon>Endozoicomonadaceae</taxon>
        <taxon>Parendozoicomonas</taxon>
    </lineage>
</organism>